<organism evidence="2 3">
    <name type="scientific">Desulfatibacillum aliphaticivorans</name>
    <dbReference type="NCBI Taxonomy" id="218208"/>
    <lineage>
        <taxon>Bacteria</taxon>
        <taxon>Pseudomonadati</taxon>
        <taxon>Thermodesulfobacteriota</taxon>
        <taxon>Desulfobacteria</taxon>
        <taxon>Desulfobacterales</taxon>
        <taxon>Desulfatibacillaceae</taxon>
        <taxon>Desulfatibacillum</taxon>
    </lineage>
</organism>
<dbReference type="AlphaFoldDB" id="B8FCS2"/>
<dbReference type="EMBL" id="CP001322">
    <property type="protein sequence ID" value="ACL06235.1"/>
    <property type="molecule type" value="Genomic_DNA"/>
</dbReference>
<reference evidence="2 3" key="1">
    <citation type="journal article" date="2012" name="Environ. Microbiol.">
        <title>The genome sequence of Desulfatibacillum alkenivorans AK-01: a blueprint for anaerobic alkane oxidation.</title>
        <authorList>
            <person name="Callaghan A.V."/>
            <person name="Morris B.E."/>
            <person name="Pereira I.A."/>
            <person name="McInerney M.J."/>
            <person name="Austin R.N."/>
            <person name="Groves J.T."/>
            <person name="Kukor J.J."/>
            <person name="Suflita J.M."/>
            <person name="Young L.Y."/>
            <person name="Zylstra G.J."/>
            <person name="Wawrik B."/>
        </authorList>
    </citation>
    <scope>NUCLEOTIDE SEQUENCE [LARGE SCALE GENOMIC DNA]</scope>
    <source>
        <strain evidence="2 3">AK-01</strain>
    </source>
</reference>
<proteinExistence type="predicted"/>
<feature type="compositionally biased region" description="Basic and acidic residues" evidence="1">
    <location>
        <begin position="113"/>
        <end position="157"/>
    </location>
</feature>
<feature type="compositionally biased region" description="Basic and acidic residues" evidence="1">
    <location>
        <begin position="61"/>
        <end position="74"/>
    </location>
</feature>
<dbReference type="KEGG" id="dal:Dalk_4557"/>
<dbReference type="Proteomes" id="UP000000739">
    <property type="component" value="Chromosome"/>
</dbReference>
<feature type="compositionally biased region" description="Acidic residues" evidence="1">
    <location>
        <begin position="38"/>
        <end position="60"/>
    </location>
</feature>
<gene>
    <name evidence="2" type="ordered locus">Dalk_4557</name>
</gene>
<name>B8FCS2_DESAL</name>
<protein>
    <submittedName>
        <fullName evidence="2">Uncharacterized protein</fullName>
    </submittedName>
</protein>
<feature type="region of interest" description="Disordered" evidence="1">
    <location>
        <begin position="306"/>
        <end position="336"/>
    </location>
</feature>
<feature type="region of interest" description="Disordered" evidence="1">
    <location>
        <begin position="1"/>
        <end position="157"/>
    </location>
</feature>
<keyword evidence="3" id="KW-1185">Reference proteome</keyword>
<dbReference type="HOGENOM" id="CLU_715196_0_0_7"/>
<evidence type="ECO:0000256" key="1">
    <source>
        <dbReference type="SAM" id="MobiDB-lite"/>
    </source>
</evidence>
<dbReference type="RefSeq" id="WP_015949274.1">
    <property type="nucleotide sequence ID" value="NC_011768.1"/>
</dbReference>
<feature type="compositionally biased region" description="Basic and acidic residues" evidence="1">
    <location>
        <begin position="89"/>
        <end position="100"/>
    </location>
</feature>
<accession>B8FCS2</accession>
<sequence>MEKEDKDVMESAVNDILGEPTPESAGEEESSQKGIEETQGDEGETNAGDDAETVEEPDGEPENKVDEEPAKEEEGPAPTPGEDETGDETEPKSFQDRLADFESQSKGLLAAKQAEKEKRKAAEAEAKQLRDEMAQLRKLVEESRKQPEPKPEEKAPERILAEIDDEGNVSLPASVLEQYVKRAMQNDPRLSELQAKVQVAEQMNRQIEAEKAEDAFFAEATKDMDGSVMEARPLFKQVQSALADIAFGYIEAKGIARPVTVLDAVTLYEGTEVEAKFNEYFPGLDMADVILAPASKKYLRRSLETIAGMQNPKPAPSAPPSKDPRKDSERVASITSKARNLTGLNNQVKQEPTTLDALARKSSEDIIFNSTDEEIKALENFLASEG</sequence>
<evidence type="ECO:0000313" key="3">
    <source>
        <dbReference type="Proteomes" id="UP000000739"/>
    </source>
</evidence>
<evidence type="ECO:0000313" key="2">
    <source>
        <dbReference type="EMBL" id="ACL06235.1"/>
    </source>
</evidence>